<dbReference type="SUPFAM" id="SSF55785">
    <property type="entry name" value="PYP-like sensor domain (PAS domain)"/>
    <property type="match status" value="2"/>
</dbReference>
<evidence type="ECO:0000313" key="5">
    <source>
        <dbReference type="Proteomes" id="UP000529417"/>
    </source>
</evidence>
<keyword evidence="5" id="KW-1185">Reference proteome</keyword>
<dbReference type="InterPro" id="IPR035965">
    <property type="entry name" value="PAS-like_dom_sf"/>
</dbReference>
<protein>
    <submittedName>
        <fullName evidence="4">PAS-domain containing protein</fullName>
    </submittedName>
</protein>
<comment type="caution">
    <text evidence="4">The sequence shown here is derived from an EMBL/GenBank/DDBJ whole genome shotgun (WGS) entry which is preliminary data.</text>
</comment>
<feature type="domain" description="PAS" evidence="3">
    <location>
        <begin position="272"/>
        <end position="339"/>
    </location>
</feature>
<evidence type="ECO:0000313" key="4">
    <source>
        <dbReference type="EMBL" id="NYS25420.1"/>
    </source>
</evidence>
<organism evidence="4 5">
    <name type="scientific">Rhabdonatronobacter sediminivivens</name>
    <dbReference type="NCBI Taxonomy" id="2743469"/>
    <lineage>
        <taxon>Bacteria</taxon>
        <taxon>Pseudomonadati</taxon>
        <taxon>Pseudomonadota</taxon>
        <taxon>Alphaproteobacteria</taxon>
        <taxon>Rhodobacterales</taxon>
        <taxon>Paracoccaceae</taxon>
        <taxon>Rhabdonatronobacter</taxon>
    </lineage>
</organism>
<accession>A0A7Z0I048</accession>
<proteinExistence type="predicted"/>
<dbReference type="Pfam" id="PF13188">
    <property type="entry name" value="PAS_8"/>
    <property type="match status" value="1"/>
</dbReference>
<name>A0A7Z0I048_9RHOB</name>
<gene>
    <name evidence="4" type="ORF">HUK65_10485</name>
</gene>
<dbReference type="Proteomes" id="UP000529417">
    <property type="component" value="Unassembled WGS sequence"/>
</dbReference>
<sequence length="595" mass="64591">MTPENRMAFPLMLALMIVATSALTAGAVLLAAQAWQDRQARRRADGIHQDDPHGRAGFVFHDRRMLDCNTRGQALLATARAAHASPPQGDDLEPLLRFLTPHFPGMRGSLAQLATRGALSMTAADDSGLQLDAEWRAGLAHIHVTDTRAAGSSIILDRLSFDALEAELQSLRQCTEKAPFLIWHQDSDDAVTWANGAYLELAARQDHDLVWPLPVLFPAASDPETPRLCLQLEDRPCWFQHHHQPIANGTLHYAIPVEAGSQQDSGRRDLMQTLAGAFATHQVGLAVFDRARVLQIFNPALVDMTGLEPEFLIARPRFDQVLHCLRERRLLPEPADYRSWRNALLEMERAAETGAYHEEWALPSGQTFHVTGRPHPDGGIAFLFEDVTSEITLTRSFRAQIETAQSVIDAMPQAMAVFSPQGTLTLANAAYHRLWGSDPDEVAARINLQGALQGWRARSQPSPLWDALASLTERRSEDGAIRGSAVLRNGQILSVHTTALEGRNTLVTFEQAVGAQRQGAAGAVPPPHLHGQSLTAAAPHALPETMSKSPIMLAEAPRPQPAIHAAAAARASARSSVDHSATASVAARTGSLGDG</sequence>
<feature type="signal peptide" evidence="2">
    <location>
        <begin position="1"/>
        <end position="27"/>
    </location>
</feature>
<feature type="region of interest" description="Disordered" evidence="1">
    <location>
        <begin position="568"/>
        <end position="595"/>
    </location>
</feature>
<dbReference type="SMART" id="SM00091">
    <property type="entry name" value="PAS"/>
    <property type="match status" value="2"/>
</dbReference>
<evidence type="ECO:0000256" key="1">
    <source>
        <dbReference type="SAM" id="MobiDB-lite"/>
    </source>
</evidence>
<feature type="chain" id="PRO_5031458687" evidence="2">
    <location>
        <begin position="28"/>
        <end position="595"/>
    </location>
</feature>
<dbReference type="EMBL" id="JACBXS010000019">
    <property type="protein sequence ID" value="NYS25420.1"/>
    <property type="molecule type" value="Genomic_DNA"/>
</dbReference>
<evidence type="ECO:0000256" key="2">
    <source>
        <dbReference type="SAM" id="SignalP"/>
    </source>
</evidence>
<dbReference type="InterPro" id="IPR000014">
    <property type="entry name" value="PAS"/>
</dbReference>
<dbReference type="AlphaFoldDB" id="A0A7Z0I048"/>
<reference evidence="4 5" key="1">
    <citation type="journal article" date="2000" name="Arch. Microbiol.">
        <title>Rhodobaca bogoriensis gen. nov. and sp. nov., an alkaliphilic purple nonsulfur bacterium from African Rift Valley soda lakes.</title>
        <authorList>
            <person name="Milford A.D."/>
            <person name="Achenbach L.A."/>
            <person name="Jung D.O."/>
            <person name="Madigan M.T."/>
        </authorList>
    </citation>
    <scope>NUCLEOTIDE SEQUENCE [LARGE SCALE GENOMIC DNA]</scope>
    <source>
        <strain evidence="4 5">2376</strain>
    </source>
</reference>
<dbReference type="Pfam" id="PF12860">
    <property type="entry name" value="PAS_7"/>
    <property type="match status" value="1"/>
</dbReference>
<keyword evidence="2" id="KW-0732">Signal</keyword>
<evidence type="ECO:0000259" key="3">
    <source>
        <dbReference type="SMART" id="SM00091"/>
    </source>
</evidence>
<feature type="domain" description="PAS" evidence="3">
    <location>
        <begin position="402"/>
        <end position="469"/>
    </location>
</feature>
<dbReference type="RefSeq" id="WP_179906122.1">
    <property type="nucleotide sequence ID" value="NZ_JACBXS010000019.1"/>
</dbReference>
<dbReference type="Gene3D" id="3.30.450.20">
    <property type="entry name" value="PAS domain"/>
    <property type="match status" value="2"/>
</dbReference>